<proteinExistence type="inferred from homology"/>
<dbReference type="Gene3D" id="2.130.10.10">
    <property type="entry name" value="YVTN repeat-like/Quinoprotein amine dehydrogenase"/>
    <property type="match status" value="1"/>
</dbReference>
<dbReference type="AlphaFoldDB" id="A0AAW0J5T0"/>
<dbReference type="InterPro" id="IPR050853">
    <property type="entry name" value="WD_repeat_DNA-damage-binding"/>
</dbReference>
<dbReference type="PANTHER" id="PTHR14773">
    <property type="entry name" value="WD REPEAT-CONTAINING PROTEIN 76"/>
    <property type="match status" value="1"/>
</dbReference>
<dbReference type="Gene3D" id="1.20.1280.50">
    <property type="match status" value="1"/>
</dbReference>
<evidence type="ECO:0000256" key="2">
    <source>
        <dbReference type="ARBA" id="ARBA00005434"/>
    </source>
</evidence>
<dbReference type="InterPro" id="IPR056592">
    <property type="entry name" value="Beta-prop_At3g26010-like"/>
</dbReference>
<dbReference type="Pfam" id="PF24750">
    <property type="entry name" value="b-prop_At3g26010-like"/>
    <property type="match status" value="1"/>
</dbReference>
<dbReference type="Gene3D" id="1.10.390.10">
    <property type="entry name" value="Neutral Protease Domain 2"/>
    <property type="match status" value="1"/>
</dbReference>
<comment type="caution">
    <text evidence="15">The sequence shown here is derived from an EMBL/GenBank/DDBJ whole genome shotgun (WGS) entry which is preliminary data.</text>
</comment>
<dbReference type="GO" id="GO:0008270">
    <property type="term" value="F:zinc ion binding"/>
    <property type="evidence" value="ECO:0007669"/>
    <property type="project" value="InterPro"/>
</dbReference>
<keyword evidence="8" id="KW-0227">DNA damage</keyword>
<keyword evidence="12" id="KW-0238">DNA-binding</keyword>
<dbReference type="SUPFAM" id="SSF81383">
    <property type="entry name" value="F-box domain"/>
    <property type="match status" value="1"/>
</dbReference>
<dbReference type="PROSITE" id="PS50294">
    <property type="entry name" value="WD_REPEATS_REGION"/>
    <property type="match status" value="1"/>
</dbReference>
<dbReference type="SUPFAM" id="SSF50978">
    <property type="entry name" value="WD40 repeat-like"/>
    <property type="match status" value="1"/>
</dbReference>
<dbReference type="InterPro" id="IPR027268">
    <property type="entry name" value="Peptidase_M4/M1_CTD_sf"/>
</dbReference>
<dbReference type="PROSITE" id="PS50082">
    <property type="entry name" value="WD_REPEATS_2"/>
    <property type="match status" value="1"/>
</dbReference>
<dbReference type="GO" id="GO:0006508">
    <property type="term" value="P:proteolysis"/>
    <property type="evidence" value="ECO:0007669"/>
    <property type="project" value="UniProtKB-KW"/>
</dbReference>
<evidence type="ECO:0000256" key="12">
    <source>
        <dbReference type="ARBA" id="ARBA00023125"/>
    </source>
</evidence>
<dbReference type="InterPro" id="IPR015943">
    <property type="entry name" value="WD40/YVTN_repeat-like_dom_sf"/>
</dbReference>
<dbReference type="InterPro" id="IPR001680">
    <property type="entry name" value="WD40_rpt"/>
</dbReference>
<dbReference type="GO" id="GO:0008237">
    <property type="term" value="F:metallopeptidase activity"/>
    <property type="evidence" value="ECO:0007669"/>
    <property type="project" value="UniProtKB-KW"/>
</dbReference>
<keyword evidence="6" id="KW-0479">Metal-binding</keyword>
<comment type="similarity">
    <text evidence="2">Belongs to the WD repeat DDB2/WDR76 family.</text>
</comment>
<dbReference type="Proteomes" id="UP000237347">
    <property type="component" value="Unassembled WGS sequence"/>
</dbReference>
<organism evidence="15 16">
    <name type="scientific">Quercus suber</name>
    <name type="common">Cork oak</name>
    <dbReference type="NCBI Taxonomy" id="58331"/>
    <lineage>
        <taxon>Eukaryota</taxon>
        <taxon>Viridiplantae</taxon>
        <taxon>Streptophyta</taxon>
        <taxon>Embryophyta</taxon>
        <taxon>Tracheophyta</taxon>
        <taxon>Spermatophyta</taxon>
        <taxon>Magnoliopsida</taxon>
        <taxon>eudicotyledons</taxon>
        <taxon>Gunneridae</taxon>
        <taxon>Pentapetalae</taxon>
        <taxon>rosids</taxon>
        <taxon>fabids</taxon>
        <taxon>Fagales</taxon>
        <taxon>Fagaceae</taxon>
        <taxon>Quercus</taxon>
    </lineage>
</organism>
<feature type="repeat" description="WD" evidence="13">
    <location>
        <begin position="620"/>
        <end position="656"/>
    </location>
</feature>
<keyword evidence="15" id="KW-0031">Aminopeptidase</keyword>
<dbReference type="SUPFAM" id="SSF55486">
    <property type="entry name" value="Metalloproteases ('zincins'), catalytic domain"/>
    <property type="match status" value="1"/>
</dbReference>
<dbReference type="GO" id="GO:0003677">
    <property type="term" value="F:DNA binding"/>
    <property type="evidence" value="ECO:0007669"/>
    <property type="project" value="UniProtKB-KW"/>
</dbReference>
<evidence type="ECO:0000256" key="1">
    <source>
        <dbReference type="ARBA" id="ARBA00001947"/>
    </source>
</evidence>
<keyword evidence="5" id="KW-0645">Protease</keyword>
<keyword evidence="16" id="KW-1185">Reference proteome</keyword>
<dbReference type="PANTHER" id="PTHR14773:SF0">
    <property type="entry name" value="WD REPEAT-CONTAINING PROTEIN 76"/>
    <property type="match status" value="1"/>
</dbReference>
<dbReference type="Pfam" id="PF00646">
    <property type="entry name" value="F-box"/>
    <property type="match status" value="1"/>
</dbReference>
<gene>
    <name evidence="15" type="primary">APM1_7</name>
    <name evidence="15" type="ORF">CFP56_037006</name>
</gene>
<sequence>MEMRKVKKHLRRRSSVISYYENSDVHKRRKRTATAIDDLPIDLVLEILHRLDLKSATLCKSVSKEWCSVITHPFFARCFVNYSRPIVDHWPFTLLLQCTNQRTKNGHLLLPLEEEPYFKSLPYIPPMYQEQRHSEFNIQASCHDLFLCSASAFQRSTFFYYVINPITRQWTALPPLPDQYAASVGRRPRIGFICNSCDILLHHQLSFRVMLIPEFEGMSFKVYIFSSDTSKWSESLVLCPAPQRFQLGSGSFAFPAVPYNGLLFWCSRNGSLVGFDPYNSGCYRFFQMPLELDISYGIGRLGVSHGALRISQISRIPYGYFSDPVLCVWEFKDKGEEGGKWCLEHQLYVNQMVSEKSPWLTKFVVKRHPIVRVLAFHPNDRDIIYLMIHLKVVSCNLRRKTLEVVRDLPDPHSFTDDKNLTIAVSHELAHLWLGNLVTMEWWSHLWFNEGFATWWNIWTLFLLKTNDGLRMDAPEQLHPIEVEVPRACSIGELFDSISYKKGSSYIKRYAGKNSKTGDLWGVLSENSDDDRLYLYHPHAGTISGISMHQHYLEKIFTSCNLGFIRLMDAEKEIFDLVYSSENPICSLSQRSDDVKCLYFSEGYGRLNIWDERVRKCSTQSKLHAHRINSIDFNSQNYNIMATSSSDGTATIWDLRSIKVDQPRPLEEVGHDITVGWEWDDSYIIGNMVRGVDVISLTQKGTIFTLQSPHMSAVPIWFDAHPYNVGMVAEATNSGQFNVLQTDEKLFLLGRVTRNVD</sequence>
<dbReference type="SMART" id="SM00256">
    <property type="entry name" value="FBOX"/>
    <property type="match status" value="1"/>
</dbReference>
<dbReference type="GO" id="GO:0004177">
    <property type="term" value="F:aminopeptidase activity"/>
    <property type="evidence" value="ECO:0007669"/>
    <property type="project" value="UniProtKB-KW"/>
</dbReference>
<evidence type="ECO:0000256" key="9">
    <source>
        <dbReference type="ARBA" id="ARBA00022801"/>
    </source>
</evidence>
<dbReference type="EMBL" id="PKMF04000679">
    <property type="protein sequence ID" value="KAK7822090.1"/>
    <property type="molecule type" value="Genomic_DNA"/>
</dbReference>
<reference evidence="15 16" key="1">
    <citation type="journal article" date="2018" name="Sci. Data">
        <title>The draft genome sequence of cork oak.</title>
        <authorList>
            <person name="Ramos A.M."/>
            <person name="Usie A."/>
            <person name="Barbosa P."/>
            <person name="Barros P.M."/>
            <person name="Capote T."/>
            <person name="Chaves I."/>
            <person name="Simoes F."/>
            <person name="Abreu I."/>
            <person name="Carrasquinho I."/>
            <person name="Faro C."/>
            <person name="Guimaraes J.B."/>
            <person name="Mendonca D."/>
            <person name="Nobrega F."/>
            <person name="Rodrigues L."/>
            <person name="Saibo N.J.M."/>
            <person name="Varela M.C."/>
            <person name="Egas C."/>
            <person name="Matos J."/>
            <person name="Miguel C.M."/>
            <person name="Oliveira M.M."/>
            <person name="Ricardo C.P."/>
            <person name="Goncalves S."/>
        </authorList>
    </citation>
    <scope>NUCLEOTIDE SEQUENCE [LARGE SCALE GENOMIC DNA]</scope>
    <source>
        <strain evidence="16">cv. HL8</strain>
    </source>
</reference>
<accession>A0AAW0J5T0</accession>
<keyword evidence="11" id="KW-0482">Metalloprotease</keyword>
<evidence type="ECO:0000259" key="14">
    <source>
        <dbReference type="PROSITE" id="PS50181"/>
    </source>
</evidence>
<dbReference type="PRINTS" id="PR00756">
    <property type="entry name" value="ALADIPTASE"/>
</dbReference>
<keyword evidence="10" id="KW-0862">Zinc</keyword>
<dbReference type="GO" id="GO:2000001">
    <property type="term" value="P:regulation of DNA damage checkpoint"/>
    <property type="evidence" value="ECO:0007669"/>
    <property type="project" value="TreeGrafter"/>
</dbReference>
<dbReference type="InterPro" id="IPR001930">
    <property type="entry name" value="Peptidase_M1"/>
</dbReference>
<comment type="similarity">
    <text evidence="3">Belongs to the peptidase M1 family.</text>
</comment>
<comment type="cofactor">
    <cofactor evidence="1">
        <name>Zn(2+)</name>
        <dbReference type="ChEBI" id="CHEBI:29105"/>
    </cofactor>
</comment>
<protein>
    <submittedName>
        <fullName evidence="15">Aminopeptidase m1</fullName>
    </submittedName>
</protein>
<dbReference type="Pfam" id="PF01433">
    <property type="entry name" value="Peptidase_M1"/>
    <property type="match status" value="1"/>
</dbReference>
<evidence type="ECO:0000256" key="8">
    <source>
        <dbReference type="ARBA" id="ARBA00022763"/>
    </source>
</evidence>
<evidence type="ECO:0000256" key="10">
    <source>
        <dbReference type="ARBA" id="ARBA00022833"/>
    </source>
</evidence>
<dbReference type="GO" id="GO:0006974">
    <property type="term" value="P:DNA damage response"/>
    <property type="evidence" value="ECO:0007669"/>
    <property type="project" value="UniProtKB-KW"/>
</dbReference>
<evidence type="ECO:0000256" key="4">
    <source>
        <dbReference type="ARBA" id="ARBA00022574"/>
    </source>
</evidence>
<dbReference type="InterPro" id="IPR019775">
    <property type="entry name" value="WD40_repeat_CS"/>
</dbReference>
<evidence type="ECO:0000256" key="7">
    <source>
        <dbReference type="ARBA" id="ARBA00022737"/>
    </source>
</evidence>
<dbReference type="InterPro" id="IPR014782">
    <property type="entry name" value="Peptidase_M1_dom"/>
</dbReference>
<evidence type="ECO:0000313" key="15">
    <source>
        <dbReference type="EMBL" id="KAK7822090.1"/>
    </source>
</evidence>
<dbReference type="InterPro" id="IPR036047">
    <property type="entry name" value="F-box-like_dom_sf"/>
</dbReference>
<evidence type="ECO:0000256" key="11">
    <source>
        <dbReference type="ARBA" id="ARBA00023049"/>
    </source>
</evidence>
<name>A0AAW0J5T0_QUESU</name>
<dbReference type="PROSITE" id="PS00678">
    <property type="entry name" value="WD_REPEATS_1"/>
    <property type="match status" value="1"/>
</dbReference>
<keyword evidence="4 13" id="KW-0853">WD repeat</keyword>
<keyword evidence="9" id="KW-0378">Hydrolase</keyword>
<dbReference type="InterPro" id="IPR036322">
    <property type="entry name" value="WD40_repeat_dom_sf"/>
</dbReference>
<dbReference type="SMART" id="SM00320">
    <property type="entry name" value="WD40"/>
    <property type="match status" value="2"/>
</dbReference>
<evidence type="ECO:0000313" key="16">
    <source>
        <dbReference type="Proteomes" id="UP000237347"/>
    </source>
</evidence>
<feature type="domain" description="F-box" evidence="14">
    <location>
        <begin position="33"/>
        <end position="82"/>
    </location>
</feature>
<evidence type="ECO:0000256" key="5">
    <source>
        <dbReference type="ARBA" id="ARBA00022670"/>
    </source>
</evidence>
<evidence type="ECO:0000256" key="6">
    <source>
        <dbReference type="ARBA" id="ARBA00022723"/>
    </source>
</evidence>
<dbReference type="PROSITE" id="PS50181">
    <property type="entry name" value="FBOX"/>
    <property type="match status" value="1"/>
</dbReference>
<dbReference type="GO" id="GO:0005634">
    <property type="term" value="C:nucleus"/>
    <property type="evidence" value="ECO:0007669"/>
    <property type="project" value="TreeGrafter"/>
</dbReference>
<dbReference type="InterPro" id="IPR001810">
    <property type="entry name" value="F-box_dom"/>
</dbReference>
<evidence type="ECO:0000256" key="3">
    <source>
        <dbReference type="ARBA" id="ARBA00010136"/>
    </source>
</evidence>
<keyword evidence="7" id="KW-0677">Repeat</keyword>
<evidence type="ECO:0000256" key="13">
    <source>
        <dbReference type="PROSITE-ProRule" id="PRU00221"/>
    </source>
</evidence>